<evidence type="ECO:0000259" key="10">
    <source>
        <dbReference type="Pfam" id="PF06762"/>
    </source>
</evidence>
<feature type="transmembrane region" description="Helical" evidence="8">
    <location>
        <begin position="426"/>
        <end position="447"/>
    </location>
</feature>
<dbReference type="PANTHER" id="PTHR14463">
    <property type="entry name" value="LIPASE MATURATION FACTOR"/>
    <property type="match status" value="1"/>
</dbReference>
<evidence type="ECO:0000256" key="7">
    <source>
        <dbReference type="ARBA" id="ARBA00023180"/>
    </source>
</evidence>
<proteinExistence type="inferred from homology"/>
<evidence type="ECO:0000256" key="4">
    <source>
        <dbReference type="ARBA" id="ARBA00022824"/>
    </source>
</evidence>
<feature type="transmembrane region" description="Helical" evidence="8">
    <location>
        <begin position="293"/>
        <end position="320"/>
    </location>
</feature>
<feature type="compositionally biased region" description="Basic and acidic residues" evidence="9">
    <location>
        <begin position="19"/>
        <end position="29"/>
    </location>
</feature>
<keyword evidence="6 8" id="KW-0472">Membrane</keyword>
<comment type="function">
    <text evidence="8">Involved in the maturation of specific proteins in the endoplasmic reticulum.</text>
</comment>
<evidence type="ECO:0000256" key="2">
    <source>
        <dbReference type="ARBA" id="ARBA00005512"/>
    </source>
</evidence>
<dbReference type="Proteomes" id="UP000708208">
    <property type="component" value="Unassembled WGS sequence"/>
</dbReference>
<keyword evidence="13" id="KW-1185">Reference proteome</keyword>
<evidence type="ECO:0000256" key="1">
    <source>
        <dbReference type="ARBA" id="ARBA00004477"/>
    </source>
</evidence>
<feature type="domain" description="Lipase maturation factor 1/2 N-terminal" evidence="10">
    <location>
        <begin position="165"/>
        <end position="326"/>
    </location>
</feature>
<dbReference type="Pfam" id="PF06762">
    <property type="entry name" value="LMF1"/>
    <property type="match status" value="1"/>
</dbReference>
<organism evidence="12 13">
    <name type="scientific">Allacma fusca</name>
    <dbReference type="NCBI Taxonomy" id="39272"/>
    <lineage>
        <taxon>Eukaryota</taxon>
        <taxon>Metazoa</taxon>
        <taxon>Ecdysozoa</taxon>
        <taxon>Arthropoda</taxon>
        <taxon>Hexapoda</taxon>
        <taxon>Collembola</taxon>
        <taxon>Symphypleona</taxon>
        <taxon>Sminthuridae</taxon>
        <taxon>Allacma</taxon>
    </lineage>
</organism>
<comment type="subcellular location">
    <subcellularLocation>
        <location evidence="1 8">Endoplasmic reticulum membrane</location>
        <topology evidence="1 8">Multi-pass membrane protein</topology>
    </subcellularLocation>
</comment>
<gene>
    <name evidence="12" type="ORF">AFUS01_LOCUS18391</name>
</gene>
<feature type="transmembrane region" description="Helical" evidence="8">
    <location>
        <begin position="257"/>
        <end position="281"/>
    </location>
</feature>
<dbReference type="GO" id="GO:0051604">
    <property type="term" value="P:protein maturation"/>
    <property type="evidence" value="ECO:0007669"/>
    <property type="project" value="InterPro"/>
</dbReference>
<accession>A0A8J2P3J6</accession>
<keyword evidence="3 8" id="KW-0812">Transmembrane</keyword>
<evidence type="ECO:0000256" key="6">
    <source>
        <dbReference type="ARBA" id="ARBA00023136"/>
    </source>
</evidence>
<comment type="caution">
    <text evidence="12">The sequence shown here is derived from an EMBL/GenBank/DDBJ whole genome shotgun (WGS) entry which is preliminary data.</text>
</comment>
<feature type="transmembrane region" description="Helical" evidence="8">
    <location>
        <begin position="51"/>
        <end position="69"/>
    </location>
</feature>
<sequence>MPKERKIKSVNIVKIKTAKPKEDTDKDESGNETFEGPADAFDSNIGAVRNLFLRGLAVIYFFAFLSIYLQVEGLYGTSGITPVKAELQLQSRSAEACFKDKSSIICFVPQLLGINSQQSLELAALVGTIISALGIMCVHCCVAPVLAALWILYFSIYNVGNVFLWFQWDILLLEAGILGILAAPWIPTVGAFRSKPRDLISLWLVKWLLFRLMFASGVVKLTSGCPTWWGLTALTYHFETQCLPTQLAYFAHQLPSWLLKLGVVGTYYVEILVPFAFFAPFSILRTFSLYLQVLFQLSIILTGNYNYFNLLTVVLCVSLLNEEDFKKSDAGSQRSLSRSRIFVRTFSFTLIGLSLYYTVKYFGVVIDGSKVASKIKFKNVDFNWFISLAVPYSIALGFLTLVSTILQTIVISLLDVKGSWNKVKSLLSVILYGLIGLGLFTITLVPYSSLHKETNQALPEPIRDAYAKTSRYHLTSAYGLFRRMTGTDGGRPEVILEYANDLNGPWSEYQFLYKPGNVSAAPRFLVPHQPRLDWQMWFAALSTYHDTPWLVSLSYRLLQGEPSVRNLLDTTKLPANTPKFIRASLYRYRFTSATQQQDWWKRKREKDFLPVYSVTHAPLVDFMKQLGYLQPDISPKSSTGESIVKVLDTVRAFVQPYRPEYLIWASFVALVSIIVTSKLF</sequence>
<dbReference type="AlphaFoldDB" id="A0A8J2P3J6"/>
<keyword evidence="5 8" id="KW-1133">Transmembrane helix</keyword>
<feature type="region of interest" description="Disordered" evidence="9">
    <location>
        <begin position="16"/>
        <end position="35"/>
    </location>
</feature>
<reference evidence="12" key="1">
    <citation type="submission" date="2021-06" db="EMBL/GenBank/DDBJ databases">
        <authorList>
            <person name="Hodson N. C."/>
            <person name="Mongue J. A."/>
            <person name="Jaron S. K."/>
        </authorList>
    </citation>
    <scope>NUCLEOTIDE SEQUENCE</scope>
</reference>
<dbReference type="InterPro" id="IPR009613">
    <property type="entry name" value="LMF"/>
</dbReference>
<feature type="transmembrane region" description="Helical" evidence="8">
    <location>
        <begin position="392"/>
        <end position="414"/>
    </location>
</feature>
<evidence type="ECO:0000259" key="11">
    <source>
        <dbReference type="Pfam" id="PF25179"/>
    </source>
</evidence>
<dbReference type="InterPro" id="IPR057434">
    <property type="entry name" value="LMF1/2_N"/>
</dbReference>
<evidence type="ECO:0000313" key="13">
    <source>
        <dbReference type="Proteomes" id="UP000708208"/>
    </source>
</evidence>
<keyword evidence="7" id="KW-0325">Glycoprotein</keyword>
<dbReference type="InterPro" id="IPR057433">
    <property type="entry name" value="LMF1/2_C"/>
</dbReference>
<comment type="similarity">
    <text evidence="2 8">Belongs to the lipase maturation factor family.</text>
</comment>
<evidence type="ECO:0000256" key="3">
    <source>
        <dbReference type="ARBA" id="ARBA00022692"/>
    </source>
</evidence>
<dbReference type="GO" id="GO:0005789">
    <property type="term" value="C:endoplasmic reticulum membrane"/>
    <property type="evidence" value="ECO:0007669"/>
    <property type="project" value="UniProtKB-SubCell"/>
</dbReference>
<feature type="transmembrane region" description="Helical" evidence="8">
    <location>
        <begin position="199"/>
        <end position="219"/>
    </location>
</feature>
<feature type="transmembrane region" description="Helical" evidence="8">
    <location>
        <begin position="122"/>
        <end position="153"/>
    </location>
</feature>
<dbReference type="EMBL" id="CAJVCH010182717">
    <property type="protein sequence ID" value="CAG7729694.1"/>
    <property type="molecule type" value="Genomic_DNA"/>
</dbReference>
<feature type="domain" description="Lipase maturation factor 1/2 C-terminal" evidence="11">
    <location>
        <begin position="475"/>
        <end position="610"/>
    </location>
</feature>
<feature type="transmembrane region" description="Helical" evidence="8">
    <location>
        <begin position="341"/>
        <end position="359"/>
    </location>
</feature>
<protein>
    <recommendedName>
        <fullName evidence="8">Lipase maturation factor</fullName>
    </recommendedName>
</protein>
<evidence type="ECO:0000256" key="5">
    <source>
        <dbReference type="ARBA" id="ARBA00022989"/>
    </source>
</evidence>
<evidence type="ECO:0000256" key="9">
    <source>
        <dbReference type="SAM" id="MobiDB-lite"/>
    </source>
</evidence>
<feature type="transmembrane region" description="Helical" evidence="8">
    <location>
        <begin position="165"/>
        <end position="187"/>
    </location>
</feature>
<name>A0A8J2P3J6_9HEXA</name>
<evidence type="ECO:0000313" key="12">
    <source>
        <dbReference type="EMBL" id="CAG7729694.1"/>
    </source>
</evidence>
<dbReference type="OrthoDB" id="434126at2759"/>
<dbReference type="PANTHER" id="PTHR14463:SF5">
    <property type="entry name" value="LIPASE MATURATION FACTOR 2"/>
    <property type="match status" value="1"/>
</dbReference>
<evidence type="ECO:0000256" key="8">
    <source>
        <dbReference type="RuleBase" id="RU361229"/>
    </source>
</evidence>
<dbReference type="Pfam" id="PF25179">
    <property type="entry name" value="LMF1_C"/>
    <property type="match status" value="1"/>
</dbReference>
<keyword evidence="4 8" id="KW-0256">Endoplasmic reticulum</keyword>